<comment type="subcellular location">
    <subcellularLocation>
        <location evidence="1">Membrane</location>
        <topology evidence="1">Multi-pass membrane protein</topology>
    </subcellularLocation>
</comment>
<evidence type="ECO:0000256" key="4">
    <source>
        <dbReference type="ARBA" id="ARBA00023136"/>
    </source>
</evidence>
<dbReference type="EnsemblMetazoa" id="CLYHEMT005526.1">
    <property type="protein sequence ID" value="CLYHEMP005526.1"/>
    <property type="gene ID" value="CLYHEMG005526"/>
</dbReference>
<evidence type="ECO:0000256" key="3">
    <source>
        <dbReference type="ARBA" id="ARBA00022989"/>
    </source>
</evidence>
<organism evidence="6 7">
    <name type="scientific">Clytia hemisphaerica</name>
    <dbReference type="NCBI Taxonomy" id="252671"/>
    <lineage>
        <taxon>Eukaryota</taxon>
        <taxon>Metazoa</taxon>
        <taxon>Cnidaria</taxon>
        <taxon>Hydrozoa</taxon>
        <taxon>Hydroidolina</taxon>
        <taxon>Leptothecata</taxon>
        <taxon>Obeliida</taxon>
        <taxon>Clytiidae</taxon>
        <taxon>Clytia</taxon>
    </lineage>
</organism>
<keyword evidence="2 5" id="KW-0812">Transmembrane</keyword>
<keyword evidence="4 5" id="KW-0472">Membrane</keyword>
<accession>A0A7M5V3J5</accession>
<evidence type="ECO:0000256" key="2">
    <source>
        <dbReference type="ARBA" id="ARBA00022692"/>
    </source>
</evidence>
<feature type="transmembrane region" description="Helical" evidence="5">
    <location>
        <begin position="20"/>
        <end position="40"/>
    </location>
</feature>
<name>A0A7M5V3J5_9CNID</name>
<evidence type="ECO:0000256" key="1">
    <source>
        <dbReference type="ARBA" id="ARBA00004141"/>
    </source>
</evidence>
<dbReference type="RefSeq" id="XP_066911158.1">
    <property type="nucleotide sequence ID" value="XM_067055057.1"/>
</dbReference>
<evidence type="ECO:0000313" key="6">
    <source>
        <dbReference type="EnsemblMetazoa" id="CLYHEMP005526.1"/>
    </source>
</evidence>
<evidence type="ECO:0000256" key="5">
    <source>
        <dbReference type="SAM" id="Phobius"/>
    </source>
</evidence>
<dbReference type="Gene3D" id="1.20.140.150">
    <property type="match status" value="1"/>
</dbReference>
<sequence length="190" mass="21852">MAKRYKEMDPSKQQKCGPIVTTNFTVFWICLCFIMELVALGTNKWYVRQDKEIKFWHGGLWNQCLGEIDRTFCSYIRDTPAWLKATQSMLLIALFSMFINIIYIMVGIARKSLRVSVMLGMTNFTTFFFLLGVIIYTAKGFSDIISPSTTYYVAWITVVFHVIAAILCVISFMRVSKLSKKKSVDSGIRI</sequence>
<dbReference type="GO" id="GO:0005886">
    <property type="term" value="C:plasma membrane"/>
    <property type="evidence" value="ECO:0007669"/>
    <property type="project" value="TreeGrafter"/>
</dbReference>
<dbReference type="PANTHER" id="PTHR10671">
    <property type="entry name" value="EPITHELIAL MEMBRANE PROTEIN-RELATED"/>
    <property type="match status" value="1"/>
</dbReference>
<feature type="transmembrane region" description="Helical" evidence="5">
    <location>
        <begin position="150"/>
        <end position="173"/>
    </location>
</feature>
<proteinExistence type="predicted"/>
<feature type="transmembrane region" description="Helical" evidence="5">
    <location>
        <begin position="115"/>
        <end position="138"/>
    </location>
</feature>
<feature type="transmembrane region" description="Helical" evidence="5">
    <location>
        <begin position="89"/>
        <end position="108"/>
    </location>
</feature>
<dbReference type="Proteomes" id="UP000594262">
    <property type="component" value="Unplaced"/>
</dbReference>
<keyword evidence="3 5" id="KW-1133">Transmembrane helix</keyword>
<dbReference type="GeneID" id="136798447"/>
<dbReference type="InterPro" id="IPR004031">
    <property type="entry name" value="PMP22/EMP/MP20/Claudin"/>
</dbReference>
<keyword evidence="7" id="KW-1185">Reference proteome</keyword>
<reference evidence="6" key="1">
    <citation type="submission" date="2021-01" db="UniProtKB">
        <authorList>
            <consortium name="EnsemblMetazoa"/>
        </authorList>
    </citation>
    <scope>IDENTIFICATION</scope>
</reference>
<evidence type="ECO:0000313" key="7">
    <source>
        <dbReference type="Proteomes" id="UP000594262"/>
    </source>
</evidence>
<dbReference type="PANTHER" id="PTHR10671:SF108">
    <property type="entry name" value="CLAUDIN FAMILY PROTEIN-RELATED"/>
    <property type="match status" value="1"/>
</dbReference>
<protein>
    <submittedName>
        <fullName evidence="6">Uncharacterized protein</fullName>
    </submittedName>
</protein>
<dbReference type="Pfam" id="PF00822">
    <property type="entry name" value="PMP22_Claudin"/>
    <property type="match status" value="1"/>
</dbReference>
<dbReference type="OrthoDB" id="6020984at2759"/>
<dbReference type="InterPro" id="IPR050579">
    <property type="entry name" value="PMP-22/EMP/MP20-like"/>
</dbReference>
<dbReference type="AlphaFoldDB" id="A0A7M5V3J5"/>